<dbReference type="Proteomes" id="UP000241848">
    <property type="component" value="Unassembled WGS sequence"/>
</dbReference>
<dbReference type="PROSITE" id="PS00639">
    <property type="entry name" value="THIOL_PROTEASE_HIS"/>
    <property type="match status" value="1"/>
</dbReference>
<dbReference type="GO" id="GO:0009636">
    <property type="term" value="P:response to toxic substance"/>
    <property type="evidence" value="ECO:0007669"/>
    <property type="project" value="TreeGrafter"/>
</dbReference>
<organism evidence="6 7">
    <name type="scientific">Sulfobacillus acidophilus</name>
    <dbReference type="NCBI Taxonomy" id="53633"/>
    <lineage>
        <taxon>Bacteria</taxon>
        <taxon>Bacillati</taxon>
        <taxon>Bacillota</taxon>
        <taxon>Clostridia</taxon>
        <taxon>Eubacteriales</taxon>
        <taxon>Clostridiales Family XVII. Incertae Sedis</taxon>
        <taxon>Sulfobacillus</taxon>
    </lineage>
</organism>
<evidence type="ECO:0000256" key="2">
    <source>
        <dbReference type="ARBA" id="ARBA00022801"/>
    </source>
</evidence>
<evidence type="ECO:0000256" key="4">
    <source>
        <dbReference type="PIRNR" id="PIRNR005700"/>
    </source>
</evidence>
<dbReference type="PROSITE" id="PS00139">
    <property type="entry name" value="THIOL_PROTEASE_CYS"/>
    <property type="match status" value="1"/>
</dbReference>
<proteinExistence type="inferred from homology"/>
<comment type="caution">
    <text evidence="6">The sequence shown here is derived from an EMBL/GenBank/DDBJ whole genome shotgun (WGS) entry which is preliminary data.</text>
</comment>
<feature type="active site" evidence="5">
    <location>
        <position position="70"/>
    </location>
</feature>
<dbReference type="PANTHER" id="PTHR10363:SF2">
    <property type="entry name" value="BLEOMYCIN HYDROLASE"/>
    <property type="match status" value="1"/>
</dbReference>
<dbReference type="InterPro" id="IPR004134">
    <property type="entry name" value="Peptidase_C1B"/>
</dbReference>
<protein>
    <recommendedName>
        <fullName evidence="4">Aminopeptidase</fullName>
    </recommendedName>
</protein>
<comment type="similarity">
    <text evidence="4">Belongs to the peptidase C1 family.</text>
</comment>
<dbReference type="InterPro" id="IPR038765">
    <property type="entry name" value="Papain-like_cys_pep_sf"/>
</dbReference>
<dbReference type="CDD" id="cd00585">
    <property type="entry name" value="Peptidase_C1B"/>
    <property type="match status" value="1"/>
</dbReference>
<dbReference type="Pfam" id="PF03051">
    <property type="entry name" value="Peptidase_C1_2"/>
    <property type="match status" value="1"/>
</dbReference>
<dbReference type="AlphaFoldDB" id="A0A2T2WHQ8"/>
<dbReference type="InterPro" id="IPR000169">
    <property type="entry name" value="Pept_cys_AS"/>
</dbReference>
<evidence type="ECO:0000313" key="7">
    <source>
        <dbReference type="Proteomes" id="UP000241848"/>
    </source>
</evidence>
<keyword evidence="4 6" id="KW-0031">Aminopeptidase</keyword>
<dbReference type="SUPFAM" id="SSF54001">
    <property type="entry name" value="Cysteine proteinases"/>
    <property type="match status" value="1"/>
</dbReference>
<dbReference type="Gene3D" id="3.90.70.10">
    <property type="entry name" value="Cysteine proteinases"/>
    <property type="match status" value="1"/>
</dbReference>
<keyword evidence="1 4" id="KW-0645">Protease</keyword>
<dbReference type="GO" id="GO:0043418">
    <property type="term" value="P:homocysteine catabolic process"/>
    <property type="evidence" value="ECO:0007669"/>
    <property type="project" value="TreeGrafter"/>
</dbReference>
<evidence type="ECO:0000313" key="6">
    <source>
        <dbReference type="EMBL" id="PSR21760.1"/>
    </source>
</evidence>
<dbReference type="InterPro" id="IPR025660">
    <property type="entry name" value="Pept_his_AS"/>
</dbReference>
<keyword evidence="2 4" id="KW-0378">Hydrolase</keyword>
<evidence type="ECO:0000256" key="3">
    <source>
        <dbReference type="ARBA" id="ARBA00022807"/>
    </source>
</evidence>
<evidence type="ECO:0000256" key="5">
    <source>
        <dbReference type="PIRSR" id="PIRSR005700-1"/>
    </source>
</evidence>
<keyword evidence="3 4" id="KW-0788">Thiol protease</keyword>
<dbReference type="GO" id="GO:0006508">
    <property type="term" value="P:proteolysis"/>
    <property type="evidence" value="ECO:0007669"/>
    <property type="project" value="UniProtKB-KW"/>
</dbReference>
<dbReference type="PANTHER" id="PTHR10363">
    <property type="entry name" value="BLEOMYCIN HYDROLASE"/>
    <property type="match status" value="1"/>
</dbReference>
<dbReference type="GO" id="GO:0070005">
    <property type="term" value="F:cysteine-type aminopeptidase activity"/>
    <property type="evidence" value="ECO:0007669"/>
    <property type="project" value="InterPro"/>
</dbReference>
<evidence type="ECO:0000256" key="1">
    <source>
        <dbReference type="ARBA" id="ARBA00022670"/>
    </source>
</evidence>
<dbReference type="GO" id="GO:0005737">
    <property type="term" value="C:cytoplasm"/>
    <property type="evidence" value="ECO:0007669"/>
    <property type="project" value="TreeGrafter"/>
</dbReference>
<dbReference type="PIRSF" id="PIRSF005700">
    <property type="entry name" value="PepC"/>
    <property type="match status" value="1"/>
</dbReference>
<dbReference type="EMBL" id="PXYV01000028">
    <property type="protein sequence ID" value="PSR21760.1"/>
    <property type="molecule type" value="Genomic_DNA"/>
</dbReference>
<feature type="active site" evidence="5">
    <location>
        <position position="361"/>
    </location>
</feature>
<sequence>MSKSILPTQLMEWNKTMAQQPLRRVISNAIVKNGIQAVAQERRRITEMTFAFSHEIVTGAVTNQKQSGRCWIFAGLNLIREPMAKTLNVKDFELSQAYLMFYDKLEKANYFLENILATIYEAVDSRLVAWLLSAPVQDGGQWDMFVNLVEKYGVVLQGVMPESFHSSESRLMNRLLTSKLREDAARLRASTGSATALREQKNAMMADIYLLLVEFLGEPPSRFNFEYQNDDGQFFGERGLTPQTFYQKYNHIDLHNRVSVINAPTADKPFVRTYTVDYLGNVVEGRPIVYLNVPIDRFKEMAIQEIIAERPVWFGCDVGPMSDRTLGILDTEQYDYGTTLGVNFGLTKAERLTFGESQMTHAMLLTGVNLVQGRPNRWKVENSWGTSNGQKGFFVMGDDWFDQFVYQLVVEQDCLTDAERAALNSQPVHLPPWDPMGALAGVN</sequence>
<feature type="active site" evidence="5">
    <location>
        <position position="382"/>
    </location>
</feature>
<gene>
    <name evidence="6" type="ORF">C7B45_09660</name>
</gene>
<name>A0A2T2WHQ8_9FIRM</name>
<accession>A0A2T2WHQ8</accession>
<reference evidence="6 7" key="1">
    <citation type="journal article" date="2014" name="BMC Genomics">
        <title>Comparison of environmental and isolate Sulfobacillus genomes reveals diverse carbon, sulfur, nitrogen, and hydrogen metabolisms.</title>
        <authorList>
            <person name="Justice N.B."/>
            <person name="Norman A."/>
            <person name="Brown C.T."/>
            <person name="Singh A."/>
            <person name="Thomas B.C."/>
            <person name="Banfield J.F."/>
        </authorList>
    </citation>
    <scope>NUCLEOTIDE SEQUENCE [LARGE SCALE GENOMIC DNA]</scope>
    <source>
        <strain evidence="6">AMDSBA3</strain>
    </source>
</reference>